<dbReference type="EMBL" id="JMSN01000013">
    <property type="protein sequence ID" value="KDN52152.1"/>
    <property type="molecule type" value="Genomic_DNA"/>
</dbReference>
<dbReference type="RefSeq" id="XP_013245002.1">
    <property type="nucleotide sequence ID" value="XM_013389548.1"/>
</dbReference>
<evidence type="ECO:0000259" key="2">
    <source>
        <dbReference type="PROSITE" id="PS50191"/>
    </source>
</evidence>
<dbReference type="Gene3D" id="3.10.20.30">
    <property type="match status" value="1"/>
</dbReference>
<dbReference type="Pfam" id="PF03765">
    <property type="entry name" value="CRAL_TRIO_N"/>
    <property type="match status" value="1"/>
</dbReference>
<gene>
    <name evidence="3" type="ORF">K437DRAFT_254528</name>
</gene>
<dbReference type="InterPro" id="IPR012675">
    <property type="entry name" value="Beta-grasp_dom_sf"/>
</dbReference>
<feature type="region of interest" description="Disordered" evidence="1">
    <location>
        <begin position="1"/>
        <end position="100"/>
    </location>
</feature>
<dbReference type="InterPro" id="IPR036273">
    <property type="entry name" value="CRAL/TRIO_N_dom_sf"/>
</dbReference>
<dbReference type="Gene3D" id="3.40.525.10">
    <property type="entry name" value="CRAL-TRIO lipid binding domain"/>
    <property type="match status" value="1"/>
</dbReference>
<dbReference type="SMART" id="SM01100">
    <property type="entry name" value="CRAL_TRIO_N"/>
    <property type="match status" value="1"/>
</dbReference>
<dbReference type="Pfam" id="PF02597">
    <property type="entry name" value="ThiS"/>
    <property type="match status" value="1"/>
</dbReference>
<dbReference type="SUPFAM" id="SSF52087">
    <property type="entry name" value="CRAL/TRIO domain"/>
    <property type="match status" value="1"/>
</dbReference>
<name>A0A066WDX0_TILAU</name>
<dbReference type="CDD" id="cd00754">
    <property type="entry name" value="Ubl_MoaD"/>
    <property type="match status" value="1"/>
</dbReference>
<dbReference type="InterPro" id="IPR003749">
    <property type="entry name" value="ThiS/MoaD-like"/>
</dbReference>
<dbReference type="InterPro" id="IPR036865">
    <property type="entry name" value="CRAL-TRIO_dom_sf"/>
</dbReference>
<keyword evidence="4" id="KW-1185">Reference proteome</keyword>
<dbReference type="HOGENOM" id="CLU_315720_0_0_1"/>
<feature type="region of interest" description="Disordered" evidence="1">
    <location>
        <begin position="623"/>
        <end position="681"/>
    </location>
</feature>
<dbReference type="CDD" id="cd00170">
    <property type="entry name" value="SEC14"/>
    <property type="match status" value="1"/>
</dbReference>
<dbReference type="InterPro" id="IPR001251">
    <property type="entry name" value="CRAL-TRIO_dom"/>
</dbReference>
<proteinExistence type="predicted"/>
<dbReference type="PANTHER" id="PTHR45824">
    <property type="entry name" value="GH16843P"/>
    <property type="match status" value="1"/>
</dbReference>
<dbReference type="InterPro" id="IPR016155">
    <property type="entry name" value="Mopterin_synth/thiamin_S_b"/>
</dbReference>
<feature type="domain" description="CRAL-TRIO" evidence="2">
    <location>
        <begin position="230"/>
        <end position="370"/>
    </location>
</feature>
<dbReference type="GO" id="GO:0008526">
    <property type="term" value="F:phosphatidylinositol transfer activity"/>
    <property type="evidence" value="ECO:0007669"/>
    <property type="project" value="TreeGrafter"/>
</dbReference>
<dbReference type="SUPFAM" id="SSF54285">
    <property type="entry name" value="MoaD/ThiS"/>
    <property type="match status" value="1"/>
</dbReference>
<dbReference type="Proteomes" id="UP000027361">
    <property type="component" value="Unassembled WGS sequence"/>
</dbReference>
<dbReference type="PROSITE" id="PS50191">
    <property type="entry name" value="CRAL_TRIO"/>
    <property type="match status" value="1"/>
</dbReference>
<dbReference type="InterPro" id="IPR011074">
    <property type="entry name" value="CRAL/TRIO_N_dom"/>
</dbReference>
<evidence type="ECO:0000256" key="1">
    <source>
        <dbReference type="SAM" id="MobiDB-lite"/>
    </source>
</evidence>
<evidence type="ECO:0000313" key="3">
    <source>
        <dbReference type="EMBL" id="KDN52152.1"/>
    </source>
</evidence>
<accession>A0A066WDX0</accession>
<evidence type="ECO:0000313" key="4">
    <source>
        <dbReference type="Proteomes" id="UP000027361"/>
    </source>
</evidence>
<dbReference type="OrthoDB" id="75724at2759"/>
<dbReference type="STRING" id="1037660.A0A066WDX0"/>
<comment type="caution">
    <text evidence="3">The sequence shown here is derived from an EMBL/GenBank/DDBJ whole genome shotgun (WGS) entry which is preliminary data.</text>
</comment>
<dbReference type="AlphaFoldDB" id="A0A066WDX0"/>
<reference evidence="3 4" key="1">
    <citation type="submission" date="2014-05" db="EMBL/GenBank/DDBJ databases">
        <title>Draft genome sequence of a rare smut relative, Tilletiaria anomala UBC 951.</title>
        <authorList>
            <consortium name="DOE Joint Genome Institute"/>
            <person name="Toome M."/>
            <person name="Kuo A."/>
            <person name="Henrissat B."/>
            <person name="Lipzen A."/>
            <person name="Tritt A."/>
            <person name="Yoshinaga Y."/>
            <person name="Zane M."/>
            <person name="Barry K."/>
            <person name="Grigoriev I.V."/>
            <person name="Spatafora J.W."/>
            <person name="Aimea M.C."/>
        </authorList>
    </citation>
    <scope>NUCLEOTIDE SEQUENCE [LARGE SCALE GENOMIC DNA]</scope>
    <source>
        <strain evidence="3 4">UBC 951</strain>
    </source>
</reference>
<dbReference type="InParanoid" id="A0A066WDX0"/>
<feature type="compositionally biased region" description="Basic residues" evidence="1">
    <location>
        <begin position="71"/>
        <end position="80"/>
    </location>
</feature>
<dbReference type="GeneID" id="25263894"/>
<feature type="compositionally biased region" description="Polar residues" evidence="1">
    <location>
        <begin position="757"/>
        <end position="776"/>
    </location>
</feature>
<protein>
    <recommendedName>
        <fullName evidence="2">CRAL-TRIO domain-containing protein</fullName>
    </recommendedName>
</protein>
<feature type="compositionally biased region" description="Low complexity" evidence="1">
    <location>
        <begin position="42"/>
        <end position="57"/>
    </location>
</feature>
<dbReference type="PANTHER" id="PTHR45824:SF29">
    <property type="entry name" value="GH16843P"/>
    <property type="match status" value="1"/>
</dbReference>
<sequence length="925" mass="99573">MSAAGLHKMESRKSQRSVLSSVSPFVSGHARASTESATMDDGSSSSSSYPNGSANGSGHDGRSRPSLLTRAKSRATRKRPLSYVPTSVSSLLADPDPESFSDKELKGFNGVFPQPEEGCLPKLPARLTEEQQHKYQQILEHFQGVKEYPIVLPDKRATGKAAETRAPSEWEKMRMLTRDSMLRYLRAAKWDVEVAKKRLTDTIAWRREYGVDSISPEEVEPEAKCGKETVLGFDRHCRPLHYMHPHRNDTEESPRQMRFAVWILEACIDMMPPGVEQLALLINFEHKSRNPTSISNAKLMLYILQNHYVERLGIALCINVPWIFKAFYNAVQSFIDPNTKAKVKFDASIKDEVPLAQLSGDFGGQLDFTYDHTAYWPDLVRVIKERREQMLSRFLEKCNGEIGAAEWVIRGGEDYADAPLSKETGKEPTKEIVPESLLTGGAAADASADAVAQTPTLMAAQAPGSSGADQEGRQQAIEAPQMRETLSASVSAACITELATLSATVGSTTKANGHAQQASGDERADGGANLAAAGTADAHVATLGENRGMSELDRTSSVVMSGGEVFATPSTTLSDNPLERQFSIATTTGTREDVQLESTIEEPATIIGDAMVVASGISPSPSISVAATPETPKNSKHPFMEKLTKRSSTSPSKENKKNKHDKDDSVSSVPDPETPRDARHCLGHEHDDAQHHSGQFKDGFQDFVRGGSHFFKNLKAGVAGVGLGHAGGHHYKRADSRNISAASTVVGEDDKKPRPPSSSLHTSSPRKQGSADSQKTFPMANGHAHGADVNAAEGAGAVGVATVSASKINGHAHEPNSAEEDSSATVAAAPLSGKTVKVLYFAGARAAIKKSEEDVELPETPFALAQLTAMLVKKHEKEDLLGDFERTVKASKWSVDEEMVDVEHAASTMLNGGEEVAVIPPVSGG</sequence>
<dbReference type="InterPro" id="IPR052578">
    <property type="entry name" value="PI_Transfer_CRAL-TRIO"/>
</dbReference>
<feature type="region of interest" description="Disordered" evidence="1">
    <location>
        <begin position="744"/>
        <end position="786"/>
    </location>
</feature>
<organism evidence="3 4">
    <name type="scientific">Tilletiaria anomala (strain ATCC 24038 / CBS 436.72 / UBC 951)</name>
    <dbReference type="NCBI Taxonomy" id="1037660"/>
    <lineage>
        <taxon>Eukaryota</taxon>
        <taxon>Fungi</taxon>
        <taxon>Dikarya</taxon>
        <taxon>Basidiomycota</taxon>
        <taxon>Ustilaginomycotina</taxon>
        <taxon>Exobasidiomycetes</taxon>
        <taxon>Georgefischeriales</taxon>
        <taxon>Tilletiariaceae</taxon>
        <taxon>Tilletiaria</taxon>
    </lineage>
</organism>
<dbReference type="SUPFAM" id="SSF46938">
    <property type="entry name" value="CRAL/TRIO N-terminal domain"/>
    <property type="match status" value="1"/>
</dbReference>
<dbReference type="SMART" id="SM00516">
    <property type="entry name" value="SEC14"/>
    <property type="match status" value="1"/>
</dbReference>
<dbReference type="Pfam" id="PF00650">
    <property type="entry name" value="CRAL_TRIO"/>
    <property type="match status" value="1"/>
</dbReference>